<gene>
    <name evidence="10" type="ORF">R3P38DRAFT_2970000</name>
</gene>
<evidence type="ECO:0000256" key="3">
    <source>
        <dbReference type="ARBA" id="ARBA00022723"/>
    </source>
</evidence>
<feature type="domain" description="RING-type" evidence="9">
    <location>
        <begin position="332"/>
        <end position="556"/>
    </location>
</feature>
<dbReference type="GO" id="GO:0016740">
    <property type="term" value="F:transferase activity"/>
    <property type="evidence" value="ECO:0007669"/>
    <property type="project" value="UniProtKB-KW"/>
</dbReference>
<dbReference type="PROSITE" id="PS51873">
    <property type="entry name" value="TRIAD"/>
    <property type="match status" value="1"/>
</dbReference>
<dbReference type="CDD" id="cd20339">
    <property type="entry name" value="BRcat_RBR_RNF216"/>
    <property type="match status" value="1"/>
</dbReference>
<dbReference type="InterPro" id="IPR047546">
    <property type="entry name" value="Rcat_RBR_RNF216"/>
</dbReference>
<dbReference type="Gene3D" id="1.20.120.1750">
    <property type="match status" value="1"/>
</dbReference>
<dbReference type="PANTHER" id="PTHR22770:SF47">
    <property type="entry name" value="E3 UBIQUITIN-PROTEIN LIGASE RNF216"/>
    <property type="match status" value="1"/>
</dbReference>
<evidence type="ECO:0000313" key="10">
    <source>
        <dbReference type="EMBL" id="KAK7020526.1"/>
    </source>
</evidence>
<keyword evidence="2" id="KW-0808">Transferase</keyword>
<keyword evidence="4" id="KW-0677">Repeat</keyword>
<dbReference type="AlphaFoldDB" id="A0AAW0B5P3"/>
<keyword evidence="5" id="KW-0863">Zinc-finger</keyword>
<evidence type="ECO:0000256" key="2">
    <source>
        <dbReference type="ARBA" id="ARBA00022679"/>
    </source>
</evidence>
<organism evidence="10 11">
    <name type="scientific">Favolaschia claudopus</name>
    <dbReference type="NCBI Taxonomy" id="2862362"/>
    <lineage>
        <taxon>Eukaryota</taxon>
        <taxon>Fungi</taxon>
        <taxon>Dikarya</taxon>
        <taxon>Basidiomycota</taxon>
        <taxon>Agaricomycotina</taxon>
        <taxon>Agaricomycetes</taxon>
        <taxon>Agaricomycetidae</taxon>
        <taxon>Agaricales</taxon>
        <taxon>Marasmiineae</taxon>
        <taxon>Mycenaceae</taxon>
        <taxon>Favolaschia</taxon>
    </lineage>
</organism>
<dbReference type="InterPro" id="IPR047545">
    <property type="entry name" value="BRcat_RBR_RNF216"/>
</dbReference>
<dbReference type="InterPro" id="IPR044066">
    <property type="entry name" value="TRIAD_supradom"/>
</dbReference>
<evidence type="ECO:0000256" key="5">
    <source>
        <dbReference type="ARBA" id="ARBA00022771"/>
    </source>
</evidence>
<evidence type="ECO:0000256" key="4">
    <source>
        <dbReference type="ARBA" id="ARBA00022737"/>
    </source>
</evidence>
<feature type="region of interest" description="Disordered" evidence="8">
    <location>
        <begin position="655"/>
        <end position="675"/>
    </location>
</feature>
<comment type="pathway">
    <text evidence="1">Protein modification; protein ubiquitination.</text>
</comment>
<keyword evidence="6" id="KW-0833">Ubl conjugation pathway</keyword>
<keyword evidence="7" id="KW-0862">Zinc</keyword>
<reference evidence="10 11" key="1">
    <citation type="journal article" date="2024" name="J Genomics">
        <title>Draft genome sequencing and assembly of Favolaschia claudopus CIRM-BRFM 2984 isolated from oak limbs.</title>
        <authorList>
            <person name="Navarro D."/>
            <person name="Drula E."/>
            <person name="Chaduli D."/>
            <person name="Cazenave R."/>
            <person name="Ahrendt S."/>
            <person name="Wang J."/>
            <person name="Lipzen A."/>
            <person name="Daum C."/>
            <person name="Barry K."/>
            <person name="Grigoriev I.V."/>
            <person name="Favel A."/>
            <person name="Rosso M.N."/>
            <person name="Martin F."/>
        </authorList>
    </citation>
    <scope>NUCLEOTIDE SEQUENCE [LARGE SCALE GENOMIC DNA]</scope>
    <source>
        <strain evidence="10 11">CIRM-BRFM 2984</strain>
    </source>
</reference>
<dbReference type="Proteomes" id="UP001362999">
    <property type="component" value="Unassembled WGS sequence"/>
</dbReference>
<comment type="caution">
    <text evidence="10">The sequence shown here is derived from an EMBL/GenBank/DDBJ whole genome shotgun (WGS) entry which is preliminary data.</text>
</comment>
<proteinExistence type="predicted"/>
<accession>A0AAW0B5P3</accession>
<evidence type="ECO:0000256" key="8">
    <source>
        <dbReference type="SAM" id="MobiDB-lite"/>
    </source>
</evidence>
<sequence>MANNHIIEIASSPENSPPPRSQPLPMRGKGRALTPGPDTIILTDSDDEDNIMQSRDRNARAVAGPSRRKQTAPLRHHRKDASAGSLENLPAKRRPPKHAPLFLPSDEENQPPQFEPFDEEPIDVEKLPSPPPDPIPGFVERVLDVLPDALPEHVLGLVRQHYPQSGDQVAEVVLHALFEDPAYPKVDKKGKRKRVETEDDDDAQGNVRGHPKAKVDYGSKDRPYTGGIHYEQLAIDQLMIAFPLIPKPHIRRTLFDNNSLYAPTHLFFAEELRGGVLSYTPKTIPSKLPAKGKGRALQDAEFEKEREWINSGAHDVINEQQDMEEVLDGSENGIECGCCFTDYPFEKMIQCPDAHLFCSTCMVSYAENLLGGHDHKIICMDQSGCKLPFPDAQLQRFLTPKLLSLYERVKQTKEVEAAGIEGLEECPFCEYKCVIENDQEKLFACRNEECGAVSCRQCKKSDHLPKSCKEVEQDKNLDARHTIEEAMTRALMRNCPKCQKAFIKEMGCNKMTCPNCNSLSCYICRKLINGYDHFAQQPGQPIVAGSSKGGKCALWDAVEQRHADEVKEAREKALAEYRRDHPDLVDDEHLRVDLPVAPPAPAPIPAPQAVAFGYPLPAIPAYHVNVQGWVRAQMHQQHAALPPMPMYAPPPPVLPPVVHAPPQRRRAPRRKNAWR</sequence>
<dbReference type="PANTHER" id="PTHR22770">
    <property type="entry name" value="UBIQUITIN CONJUGATING ENZYME 7 INTERACTING PROTEIN-RELATED"/>
    <property type="match status" value="1"/>
</dbReference>
<name>A0AAW0B5P3_9AGAR</name>
<feature type="region of interest" description="Disordered" evidence="8">
    <location>
        <begin position="1"/>
        <end position="127"/>
    </location>
</feature>
<dbReference type="Pfam" id="PF26191">
    <property type="entry name" value="RING-HC_RBR_RNF216"/>
    <property type="match status" value="1"/>
</dbReference>
<keyword evidence="11" id="KW-1185">Reference proteome</keyword>
<evidence type="ECO:0000256" key="7">
    <source>
        <dbReference type="ARBA" id="ARBA00022833"/>
    </source>
</evidence>
<protein>
    <recommendedName>
        <fullName evidence="9">RING-type domain-containing protein</fullName>
    </recommendedName>
</protein>
<evidence type="ECO:0000259" key="9">
    <source>
        <dbReference type="PROSITE" id="PS51873"/>
    </source>
</evidence>
<keyword evidence="3" id="KW-0479">Metal-binding</keyword>
<dbReference type="GO" id="GO:0008270">
    <property type="term" value="F:zinc ion binding"/>
    <property type="evidence" value="ECO:0007669"/>
    <property type="project" value="UniProtKB-KW"/>
</dbReference>
<feature type="region of interest" description="Disordered" evidence="8">
    <location>
        <begin position="185"/>
        <end position="220"/>
    </location>
</feature>
<feature type="compositionally biased region" description="Basic residues" evidence="8">
    <location>
        <begin position="662"/>
        <end position="675"/>
    </location>
</feature>
<evidence type="ECO:0000256" key="6">
    <source>
        <dbReference type="ARBA" id="ARBA00022786"/>
    </source>
</evidence>
<dbReference type="CDD" id="cd20353">
    <property type="entry name" value="Rcat_RBR_RNF216"/>
    <property type="match status" value="1"/>
</dbReference>
<dbReference type="SUPFAM" id="SSF57850">
    <property type="entry name" value="RING/U-box"/>
    <property type="match status" value="2"/>
</dbReference>
<dbReference type="InterPro" id="IPR047544">
    <property type="entry name" value="RING-HC_RBR_RNF216"/>
</dbReference>
<evidence type="ECO:0000256" key="1">
    <source>
        <dbReference type="ARBA" id="ARBA00004906"/>
    </source>
</evidence>
<dbReference type="CDD" id="cd16630">
    <property type="entry name" value="RING-HC_RBR_RNF216"/>
    <property type="match status" value="1"/>
</dbReference>
<evidence type="ECO:0000313" key="11">
    <source>
        <dbReference type="Proteomes" id="UP001362999"/>
    </source>
</evidence>
<dbReference type="InterPro" id="IPR051628">
    <property type="entry name" value="LUBAC_E3_Ligases"/>
</dbReference>
<feature type="compositionally biased region" description="Basic residues" evidence="8">
    <location>
        <begin position="66"/>
        <end position="79"/>
    </location>
</feature>
<dbReference type="Pfam" id="PF26200">
    <property type="entry name" value="Rcat_RNF216"/>
    <property type="match status" value="1"/>
</dbReference>
<dbReference type="EMBL" id="JAWWNJ010000041">
    <property type="protein sequence ID" value="KAK7020526.1"/>
    <property type="molecule type" value="Genomic_DNA"/>
</dbReference>